<feature type="domain" description="RRM" evidence="5">
    <location>
        <begin position="660"/>
        <end position="736"/>
    </location>
</feature>
<evidence type="ECO:0000259" key="5">
    <source>
        <dbReference type="PROSITE" id="PS50102"/>
    </source>
</evidence>
<feature type="compositionally biased region" description="Polar residues" evidence="4">
    <location>
        <begin position="98"/>
        <end position="116"/>
    </location>
</feature>
<evidence type="ECO:0000256" key="2">
    <source>
        <dbReference type="ARBA" id="ARBA00022884"/>
    </source>
</evidence>
<protein>
    <submittedName>
        <fullName evidence="7 8">RNA-binding protein 12B</fullName>
    </submittedName>
</protein>
<name>A0A6J0SXA1_9SAUR</name>
<feature type="region of interest" description="Disordered" evidence="4">
    <location>
        <begin position="324"/>
        <end position="354"/>
    </location>
</feature>
<organism evidence="6 8">
    <name type="scientific">Pogona vitticeps</name>
    <name type="common">central bearded dragon</name>
    <dbReference type="NCBI Taxonomy" id="103695"/>
    <lineage>
        <taxon>Eukaryota</taxon>
        <taxon>Metazoa</taxon>
        <taxon>Chordata</taxon>
        <taxon>Craniata</taxon>
        <taxon>Vertebrata</taxon>
        <taxon>Euteleostomi</taxon>
        <taxon>Lepidosauria</taxon>
        <taxon>Squamata</taxon>
        <taxon>Bifurcata</taxon>
        <taxon>Unidentata</taxon>
        <taxon>Episquamata</taxon>
        <taxon>Toxicofera</taxon>
        <taxon>Iguania</taxon>
        <taxon>Acrodonta</taxon>
        <taxon>Agamidae</taxon>
        <taxon>Amphibolurinae</taxon>
        <taxon>Pogona</taxon>
    </lineage>
</organism>
<dbReference type="RefSeq" id="XP_020641016.2">
    <property type="nucleotide sequence ID" value="XM_020785357.2"/>
</dbReference>
<gene>
    <name evidence="7 8 9" type="primary">LOC110074784</name>
</gene>
<dbReference type="Gene3D" id="3.30.70.330">
    <property type="match status" value="4"/>
</dbReference>
<keyword evidence="2 3" id="KW-0694">RNA-binding</keyword>
<evidence type="ECO:0000313" key="9">
    <source>
        <dbReference type="RefSeq" id="XP_020641019.2"/>
    </source>
</evidence>
<reference evidence="7 8" key="1">
    <citation type="submission" date="2025-05" db="UniProtKB">
        <authorList>
            <consortium name="RefSeq"/>
        </authorList>
    </citation>
    <scope>IDENTIFICATION</scope>
</reference>
<dbReference type="Proteomes" id="UP001652642">
    <property type="component" value="Chromosome 4"/>
</dbReference>
<dbReference type="InterPro" id="IPR000504">
    <property type="entry name" value="RRM_dom"/>
</dbReference>
<feature type="domain" description="RRM" evidence="5">
    <location>
        <begin position="3"/>
        <end position="76"/>
    </location>
</feature>
<feature type="compositionally biased region" description="Polar residues" evidence="4">
    <location>
        <begin position="342"/>
        <end position="354"/>
    </location>
</feature>
<feature type="domain" description="RRM" evidence="5">
    <location>
        <begin position="473"/>
        <end position="550"/>
    </location>
</feature>
<dbReference type="SUPFAM" id="SSF54928">
    <property type="entry name" value="RNA-binding domain, RBD"/>
    <property type="match status" value="3"/>
</dbReference>
<dbReference type="GeneID" id="110074784"/>
<feature type="compositionally biased region" description="Basic residues" evidence="4">
    <location>
        <begin position="211"/>
        <end position="243"/>
    </location>
</feature>
<feature type="region of interest" description="Disordered" evidence="4">
    <location>
        <begin position="135"/>
        <end position="309"/>
    </location>
</feature>
<dbReference type="PROSITE" id="PS50102">
    <property type="entry name" value="RRM"/>
    <property type="match status" value="3"/>
</dbReference>
<feature type="compositionally biased region" description="Basic residues" evidence="4">
    <location>
        <begin position="330"/>
        <end position="341"/>
    </location>
</feature>
<dbReference type="PANTHER" id="PTHR13976">
    <property type="entry name" value="HETEROGENEOUS NUCLEAR RIBONUCLEOPROTEIN-RELATED"/>
    <property type="match status" value="1"/>
</dbReference>
<dbReference type="OrthoDB" id="2588702at2759"/>
<accession>A0A6J0SXA1</accession>
<feature type="compositionally biased region" description="Polar residues" evidence="4">
    <location>
        <begin position="244"/>
        <end position="255"/>
    </location>
</feature>
<evidence type="ECO:0000256" key="1">
    <source>
        <dbReference type="ARBA" id="ARBA00022737"/>
    </source>
</evidence>
<dbReference type="CDD" id="cd12748">
    <property type="entry name" value="RRM4_RBM12B"/>
    <property type="match status" value="1"/>
</dbReference>
<sequence>MAVVIRLQGLPVVAGPVDIRHFFSGLNIPDGGVYIIGGEKGEAFIIFATDEDARRAMSYSGISIRGSRIELFLSSKTEMQHIIEINRKIFDRGGKETVTGSRRTGSNNPGASGVGSLSNAVAALKKGVDKSSYSSVDFSQREFHSSGSRNSSREIAQANYKQPRRESSGRYTHSKSPARRVMACSHSRSPPRRIMACTCSRSCSPSGRIMTHTHSRSPSRRNTARTHSRSSPRRITARSHSRSPSRMVTAQTHSRSSPRRITARSHSRSPSRRVTARTHSRSSPRRITAQSHSRSPSRRVTARTLSRSPPRKITTRIYSRSPPRGIAVRTHSRSSPKRVTTRSHSPFSGSTHSLSSHNREYYVRVQNLSPVGDKDELRLFFGELDISDDQIVFLKPRSHRSRDAIVTFKSLRIYEGALKYHKWHLYPQKVHLFPISKTEAFQLIGSSETTRSPEGHYHRRGKNDQDQHSGSYTCLYVRNFPFDVTNVEVQKFFAGFNIDDRDIRLLYDDKGAGLGEALVKFRSEDEARKAESLNRKHFLGTEVLLRSISEEQMREFGINVPSVLNKKMQDHPYTNKKGKLHSQVESMQGNVEHPLYYNHSADDLKYPSDHRHPPDDSVCSPDHVRVHPTFTDVGERIPGIFPDGHTVADSDFRSGSDRVTVIKLRNIPSEVSRDEVLDFFYGYKIIPESLFMQQNEYGMFSGEALVALINYDEAVAAVNELNDRPIGECKIRLSLV</sequence>
<dbReference type="InterPro" id="IPR047188">
    <property type="entry name" value="RRM4_RBM12B"/>
</dbReference>
<keyword evidence="1" id="KW-0677">Repeat</keyword>
<feature type="compositionally biased region" description="Basic residues" evidence="4">
    <location>
        <begin position="256"/>
        <end position="284"/>
    </location>
</feature>
<dbReference type="RefSeq" id="XP_020641019.2">
    <property type="nucleotide sequence ID" value="XM_020785360.2"/>
</dbReference>
<evidence type="ECO:0000256" key="4">
    <source>
        <dbReference type="SAM" id="MobiDB-lite"/>
    </source>
</evidence>
<dbReference type="InterPro" id="IPR012677">
    <property type="entry name" value="Nucleotide-bd_a/b_plait_sf"/>
</dbReference>
<evidence type="ECO:0000256" key="3">
    <source>
        <dbReference type="PROSITE-ProRule" id="PRU00176"/>
    </source>
</evidence>
<keyword evidence="6" id="KW-1185">Reference proteome</keyword>
<dbReference type="InterPro" id="IPR050666">
    <property type="entry name" value="ESRP"/>
</dbReference>
<evidence type="ECO:0000313" key="8">
    <source>
        <dbReference type="RefSeq" id="XP_020641017.2"/>
    </source>
</evidence>
<dbReference type="Pfam" id="PF00076">
    <property type="entry name" value="RRM_1"/>
    <property type="match status" value="2"/>
</dbReference>
<dbReference type="RefSeq" id="XP_020641017.2">
    <property type="nucleotide sequence ID" value="XM_020785358.2"/>
</dbReference>
<dbReference type="InterPro" id="IPR035979">
    <property type="entry name" value="RBD_domain_sf"/>
</dbReference>
<dbReference type="SMART" id="SM00360">
    <property type="entry name" value="RRM"/>
    <property type="match status" value="4"/>
</dbReference>
<feature type="compositionally biased region" description="Polar residues" evidence="4">
    <location>
        <begin position="145"/>
        <end position="154"/>
    </location>
</feature>
<feature type="region of interest" description="Disordered" evidence="4">
    <location>
        <begin position="94"/>
        <end position="116"/>
    </location>
</feature>
<evidence type="ECO:0000313" key="7">
    <source>
        <dbReference type="RefSeq" id="XP_020641016.2"/>
    </source>
</evidence>
<evidence type="ECO:0000313" key="6">
    <source>
        <dbReference type="Proteomes" id="UP001652642"/>
    </source>
</evidence>
<proteinExistence type="predicted"/>